<name>A0A183GVV7_HELPZ</name>
<protein>
    <submittedName>
        <fullName evidence="3">AraC family transcriptional regulator</fullName>
    </submittedName>
</protein>
<keyword evidence="2" id="KW-1185">Reference proteome</keyword>
<reference evidence="1 2" key="1">
    <citation type="submission" date="2018-11" db="EMBL/GenBank/DDBJ databases">
        <authorList>
            <consortium name="Pathogen Informatics"/>
        </authorList>
    </citation>
    <scope>NUCLEOTIDE SEQUENCE [LARGE SCALE GENOMIC DNA]</scope>
</reference>
<dbReference type="AlphaFoldDB" id="A0A183GVV7"/>
<evidence type="ECO:0000313" key="2">
    <source>
        <dbReference type="Proteomes" id="UP000050761"/>
    </source>
</evidence>
<accession>A0A183GVV7</accession>
<proteinExistence type="predicted"/>
<organism evidence="2 3">
    <name type="scientific">Heligmosomoides polygyrus</name>
    <name type="common">Parasitic roundworm</name>
    <dbReference type="NCBI Taxonomy" id="6339"/>
    <lineage>
        <taxon>Eukaryota</taxon>
        <taxon>Metazoa</taxon>
        <taxon>Ecdysozoa</taxon>
        <taxon>Nematoda</taxon>
        <taxon>Chromadorea</taxon>
        <taxon>Rhabditida</taxon>
        <taxon>Rhabditina</taxon>
        <taxon>Rhabditomorpha</taxon>
        <taxon>Strongyloidea</taxon>
        <taxon>Heligmosomidae</taxon>
        <taxon>Heligmosomoides</taxon>
    </lineage>
</organism>
<dbReference type="Proteomes" id="UP000050761">
    <property type="component" value="Unassembled WGS sequence"/>
</dbReference>
<evidence type="ECO:0000313" key="3">
    <source>
        <dbReference type="WBParaSite" id="HPBE_0002682701-mRNA-1"/>
    </source>
</evidence>
<dbReference type="WBParaSite" id="HPBE_0002682701-mRNA-1">
    <property type="protein sequence ID" value="HPBE_0002682701-mRNA-1"/>
    <property type="gene ID" value="HPBE_0002682701"/>
</dbReference>
<sequence>MNVSHSPARRLVELSSAVAVYAAHFDGIARRLALDPERPGVASSRRAVEDVYPVTISRCIEGLLVVIPF</sequence>
<gene>
    <name evidence="1" type="ORF">HPBE_LOCUS26826</name>
</gene>
<accession>A0A3P8FJ51</accession>
<dbReference type="EMBL" id="UZAH01040985">
    <property type="protein sequence ID" value="VDP59578.1"/>
    <property type="molecule type" value="Genomic_DNA"/>
</dbReference>
<reference evidence="3" key="2">
    <citation type="submission" date="2019-09" db="UniProtKB">
        <authorList>
            <consortium name="WormBaseParasite"/>
        </authorList>
    </citation>
    <scope>IDENTIFICATION</scope>
</reference>
<evidence type="ECO:0000313" key="1">
    <source>
        <dbReference type="EMBL" id="VDP59578.1"/>
    </source>
</evidence>